<dbReference type="Pfam" id="PF00005">
    <property type="entry name" value="ABC_tran"/>
    <property type="match status" value="1"/>
</dbReference>
<reference evidence="7" key="1">
    <citation type="submission" date="2017-01" db="EMBL/GenBank/DDBJ databases">
        <authorList>
            <person name="Varghese N."/>
            <person name="Submissions S."/>
        </authorList>
    </citation>
    <scope>NUCLEOTIDE SEQUENCE [LARGE SCALE GENOMIC DNA]</scope>
    <source>
        <strain evidence="7">ATCC 700103</strain>
    </source>
</reference>
<dbReference type="PANTHER" id="PTHR42711">
    <property type="entry name" value="ABC TRANSPORTER ATP-BINDING PROTEIN"/>
    <property type="match status" value="1"/>
</dbReference>
<evidence type="ECO:0000256" key="4">
    <source>
        <dbReference type="SAM" id="Coils"/>
    </source>
</evidence>
<dbReference type="InterPro" id="IPR017871">
    <property type="entry name" value="ABC_transporter-like_CS"/>
</dbReference>
<dbReference type="InterPro" id="IPR003593">
    <property type="entry name" value="AAA+_ATPase"/>
</dbReference>
<gene>
    <name evidence="6" type="ORF">SAMN05421834_11919</name>
</gene>
<evidence type="ECO:0000256" key="3">
    <source>
        <dbReference type="ARBA" id="ARBA00022840"/>
    </source>
</evidence>
<dbReference type="Gene3D" id="3.40.50.300">
    <property type="entry name" value="P-loop containing nucleotide triphosphate hydrolases"/>
    <property type="match status" value="1"/>
</dbReference>
<feature type="domain" description="ABC transporter" evidence="5">
    <location>
        <begin position="20"/>
        <end position="248"/>
    </location>
</feature>
<dbReference type="PROSITE" id="PS00211">
    <property type="entry name" value="ABC_TRANSPORTER_1"/>
    <property type="match status" value="1"/>
</dbReference>
<dbReference type="Proteomes" id="UP000185669">
    <property type="component" value="Unassembled WGS sequence"/>
</dbReference>
<dbReference type="InterPro" id="IPR027417">
    <property type="entry name" value="P-loop_NTPase"/>
</dbReference>
<dbReference type="STRING" id="56779.SAMN05421834_11919"/>
<accession>A0A1N6ZR79</accession>
<keyword evidence="2" id="KW-0547">Nucleotide-binding</keyword>
<name>A0A1N6ZR79_9FIRM</name>
<dbReference type="SMART" id="SM00382">
    <property type="entry name" value="AAA"/>
    <property type="match status" value="1"/>
</dbReference>
<evidence type="ECO:0000259" key="5">
    <source>
        <dbReference type="PROSITE" id="PS50893"/>
    </source>
</evidence>
<evidence type="ECO:0000313" key="6">
    <source>
        <dbReference type="EMBL" id="SIR29285.1"/>
    </source>
</evidence>
<keyword evidence="3 6" id="KW-0067">ATP-binding</keyword>
<dbReference type="GO" id="GO:0016887">
    <property type="term" value="F:ATP hydrolysis activity"/>
    <property type="evidence" value="ECO:0007669"/>
    <property type="project" value="InterPro"/>
</dbReference>
<dbReference type="AlphaFoldDB" id="A0A1N6ZR79"/>
<dbReference type="InterPro" id="IPR003439">
    <property type="entry name" value="ABC_transporter-like_ATP-bd"/>
</dbReference>
<organism evidence="6 7">
    <name type="scientific">Halanaerobium kushneri</name>
    <dbReference type="NCBI Taxonomy" id="56779"/>
    <lineage>
        <taxon>Bacteria</taxon>
        <taxon>Bacillati</taxon>
        <taxon>Bacillota</taxon>
        <taxon>Clostridia</taxon>
        <taxon>Halanaerobiales</taxon>
        <taxon>Halanaerobiaceae</taxon>
        <taxon>Halanaerobium</taxon>
    </lineage>
</organism>
<dbReference type="InterPro" id="IPR050763">
    <property type="entry name" value="ABC_transporter_ATP-binding"/>
</dbReference>
<keyword evidence="1" id="KW-0813">Transport</keyword>
<evidence type="ECO:0000256" key="2">
    <source>
        <dbReference type="ARBA" id="ARBA00022741"/>
    </source>
</evidence>
<dbReference type="SUPFAM" id="SSF52540">
    <property type="entry name" value="P-loop containing nucleoside triphosphate hydrolases"/>
    <property type="match status" value="1"/>
</dbReference>
<dbReference type="EMBL" id="FTNC01000019">
    <property type="protein sequence ID" value="SIR29285.1"/>
    <property type="molecule type" value="Genomic_DNA"/>
</dbReference>
<feature type="coiled-coil region" evidence="4">
    <location>
        <begin position="252"/>
        <end position="302"/>
    </location>
</feature>
<sequence length="321" mass="35976">MVYSDRLRDIYGGDFVTTAIKIRDINKTYGELQALDDVNLDIKKGEFFGLLGPNGAGKSTLIGILGGLVKKDSGNVTVLGKDIIKNYRETKKSLGIVPQEITFDPYFTVRETLEIHSGYFGIKDNDQKIDELLNALSLSDKAEIGPRQLSGGMKRRLLIAKALVHDPEIIVLDEPTAGVDVELRNSLWEYVINLNNQGKTIILTTHYLEEAEALCDRIAIMNKGKIVKVDTKENLINSIDKKLIKIQFADSVQGLEDELQEINFDLNKDKREIEIETAKQDLDKILKKINRLNLDIVDMNIESAKLEDVFIKLTSLGGDDN</sequence>
<dbReference type="GO" id="GO:0005524">
    <property type="term" value="F:ATP binding"/>
    <property type="evidence" value="ECO:0007669"/>
    <property type="project" value="UniProtKB-KW"/>
</dbReference>
<evidence type="ECO:0000313" key="7">
    <source>
        <dbReference type="Proteomes" id="UP000185669"/>
    </source>
</evidence>
<dbReference type="PANTHER" id="PTHR42711:SF15">
    <property type="entry name" value="ABC-TYPE MULTIDRUG TRANSPORT SYSTEM, ATPASE COMPONENT"/>
    <property type="match status" value="1"/>
</dbReference>
<evidence type="ECO:0000256" key="1">
    <source>
        <dbReference type="ARBA" id="ARBA00022448"/>
    </source>
</evidence>
<dbReference type="PROSITE" id="PS50893">
    <property type="entry name" value="ABC_TRANSPORTER_2"/>
    <property type="match status" value="1"/>
</dbReference>
<protein>
    <submittedName>
        <fullName evidence="6">ABC-2 type transport system ATP-binding protein</fullName>
    </submittedName>
</protein>
<keyword evidence="7" id="KW-1185">Reference proteome</keyword>
<keyword evidence="4" id="KW-0175">Coiled coil</keyword>
<proteinExistence type="predicted"/>